<accession>A0ABY8VNI7</accession>
<evidence type="ECO:0000313" key="2">
    <source>
        <dbReference type="EMBL" id="WIM71174.1"/>
    </source>
</evidence>
<reference evidence="2 3" key="1">
    <citation type="submission" date="2023-05" db="EMBL/GenBank/DDBJ databases">
        <title>Corynebacterium suedekumii sp. nov. and Corynebacterium breve sp. nov. isolated from raw cow's milk.</title>
        <authorList>
            <person name="Baer M.K."/>
            <person name="Mehl L."/>
            <person name="Hellmuth R."/>
            <person name="Marke G."/>
            <person name="Lipski A."/>
        </authorList>
    </citation>
    <scope>NUCLEOTIDE SEQUENCE [LARGE SCALE GENOMIC DNA]</scope>
    <source>
        <strain evidence="2 3">LM112</strain>
    </source>
</reference>
<protein>
    <recommendedName>
        <fullName evidence="4">Secreted protein</fullName>
    </recommendedName>
</protein>
<evidence type="ECO:0000256" key="1">
    <source>
        <dbReference type="SAM" id="Phobius"/>
    </source>
</evidence>
<organism evidence="2 3">
    <name type="scientific">Corynebacterium suedekumii</name>
    <dbReference type="NCBI Taxonomy" id="3049801"/>
    <lineage>
        <taxon>Bacteria</taxon>
        <taxon>Bacillati</taxon>
        <taxon>Actinomycetota</taxon>
        <taxon>Actinomycetes</taxon>
        <taxon>Mycobacteriales</taxon>
        <taxon>Corynebacteriaceae</taxon>
        <taxon>Corynebacterium</taxon>
    </lineage>
</organism>
<evidence type="ECO:0000313" key="3">
    <source>
        <dbReference type="Proteomes" id="UP001238805"/>
    </source>
</evidence>
<proteinExistence type="predicted"/>
<dbReference type="Proteomes" id="UP001238805">
    <property type="component" value="Chromosome"/>
</dbReference>
<sequence length="98" mass="9944">MMRLDDRGSVTVEAALALASLVMVCGLIVGAVATMAAHLAAVDLAGSAARSHAIGVEHHAVRGEVTIRESGGLVTATAEVPAIFGTRSHSAVYPVEQP</sequence>
<keyword evidence="1" id="KW-1133">Transmembrane helix</keyword>
<dbReference type="EMBL" id="CP126970">
    <property type="protein sequence ID" value="WIM71174.1"/>
    <property type="molecule type" value="Genomic_DNA"/>
</dbReference>
<gene>
    <name evidence="2" type="ORF">QP029_05135</name>
</gene>
<feature type="transmembrane region" description="Helical" evidence="1">
    <location>
        <begin position="15"/>
        <end position="42"/>
    </location>
</feature>
<evidence type="ECO:0008006" key="4">
    <source>
        <dbReference type="Google" id="ProtNLM"/>
    </source>
</evidence>
<name>A0ABY8VNI7_9CORY</name>
<keyword evidence="1" id="KW-0812">Transmembrane</keyword>
<keyword evidence="1" id="KW-0472">Membrane</keyword>
<keyword evidence="3" id="KW-1185">Reference proteome</keyword>